<feature type="compositionally biased region" description="Polar residues" evidence="1">
    <location>
        <begin position="172"/>
        <end position="181"/>
    </location>
</feature>
<gene>
    <name evidence="2" type="ORF">B0T20DRAFT_509179</name>
</gene>
<keyword evidence="3" id="KW-1185">Reference proteome</keyword>
<protein>
    <submittedName>
        <fullName evidence="2">Uncharacterized protein</fullName>
    </submittedName>
</protein>
<dbReference type="AlphaFoldDB" id="A0AAE0P8L4"/>
<feature type="compositionally biased region" description="Basic and acidic residues" evidence="1">
    <location>
        <begin position="134"/>
        <end position="149"/>
    </location>
</feature>
<organism evidence="2 3">
    <name type="scientific">Sordaria brevicollis</name>
    <dbReference type="NCBI Taxonomy" id="83679"/>
    <lineage>
        <taxon>Eukaryota</taxon>
        <taxon>Fungi</taxon>
        <taxon>Dikarya</taxon>
        <taxon>Ascomycota</taxon>
        <taxon>Pezizomycotina</taxon>
        <taxon>Sordariomycetes</taxon>
        <taxon>Sordariomycetidae</taxon>
        <taxon>Sordariales</taxon>
        <taxon>Sordariaceae</taxon>
        <taxon>Sordaria</taxon>
    </lineage>
</organism>
<feature type="region of interest" description="Disordered" evidence="1">
    <location>
        <begin position="134"/>
        <end position="188"/>
    </location>
</feature>
<sequence>MNQNREHQTPAAEAQSLAVDSQNGESTTTPEVECQLSFANLDLHQEGDHQTQQHQDLPHNPPEAQTSASTEYTSDSRSSSPEDKSPAKSQIIRRVKRFQITTRITTVKYITRTEVYTRKGLIYKGHKITIHESQEAVATREEPEERLISESDSGWVTDNEADEGDSPAPGEDNTTTGTDVGTSPFIGA</sequence>
<dbReference type="Proteomes" id="UP001281003">
    <property type="component" value="Unassembled WGS sequence"/>
</dbReference>
<comment type="caution">
    <text evidence="2">The sequence shown here is derived from an EMBL/GenBank/DDBJ whole genome shotgun (WGS) entry which is preliminary data.</text>
</comment>
<proteinExistence type="predicted"/>
<reference evidence="2" key="2">
    <citation type="submission" date="2023-07" db="EMBL/GenBank/DDBJ databases">
        <authorList>
            <consortium name="Lawrence Berkeley National Laboratory"/>
            <person name="Haridas S."/>
            <person name="Hensen N."/>
            <person name="Bonometti L."/>
            <person name="Westerberg I."/>
            <person name="Brannstrom I.O."/>
            <person name="Guillou S."/>
            <person name="Cros-Aarteil S."/>
            <person name="Calhoun S."/>
            <person name="Kuo A."/>
            <person name="Mondo S."/>
            <person name="Pangilinan J."/>
            <person name="Riley R."/>
            <person name="LaButti K."/>
            <person name="Andreopoulos B."/>
            <person name="Lipzen A."/>
            <person name="Chen C."/>
            <person name="Yanf M."/>
            <person name="Daum C."/>
            <person name="Ng V."/>
            <person name="Clum A."/>
            <person name="Steindorff A."/>
            <person name="Ohm R."/>
            <person name="Martin F."/>
            <person name="Silar P."/>
            <person name="Natvig D."/>
            <person name="Lalanne C."/>
            <person name="Gautier V."/>
            <person name="Ament-velasquez S.L."/>
            <person name="Kruys A."/>
            <person name="Hutchinson M.I."/>
            <person name="Powell A.J."/>
            <person name="Barry K."/>
            <person name="Miller A.N."/>
            <person name="Grigoriev I.V."/>
            <person name="Debuchy R."/>
            <person name="Gladieux P."/>
            <person name="Thoren M.H."/>
            <person name="Johannesson H."/>
        </authorList>
    </citation>
    <scope>NUCLEOTIDE SEQUENCE</scope>
    <source>
        <strain evidence="2">FGSC 1904</strain>
    </source>
</reference>
<evidence type="ECO:0000313" key="3">
    <source>
        <dbReference type="Proteomes" id="UP001281003"/>
    </source>
</evidence>
<evidence type="ECO:0000256" key="1">
    <source>
        <dbReference type="SAM" id="MobiDB-lite"/>
    </source>
</evidence>
<feature type="compositionally biased region" description="Polar residues" evidence="1">
    <location>
        <begin position="18"/>
        <end position="30"/>
    </location>
</feature>
<name>A0AAE0P8L4_SORBR</name>
<accession>A0AAE0P8L4</accession>
<evidence type="ECO:0000313" key="2">
    <source>
        <dbReference type="EMBL" id="KAK3395401.1"/>
    </source>
</evidence>
<feature type="region of interest" description="Disordered" evidence="1">
    <location>
        <begin position="1"/>
        <end position="92"/>
    </location>
</feature>
<reference evidence="2" key="1">
    <citation type="journal article" date="2023" name="Mol. Phylogenet. Evol.">
        <title>Genome-scale phylogeny and comparative genomics of the fungal order Sordariales.</title>
        <authorList>
            <person name="Hensen N."/>
            <person name="Bonometti L."/>
            <person name="Westerberg I."/>
            <person name="Brannstrom I.O."/>
            <person name="Guillou S."/>
            <person name="Cros-Aarteil S."/>
            <person name="Calhoun S."/>
            <person name="Haridas S."/>
            <person name="Kuo A."/>
            <person name="Mondo S."/>
            <person name="Pangilinan J."/>
            <person name="Riley R."/>
            <person name="LaButti K."/>
            <person name="Andreopoulos B."/>
            <person name="Lipzen A."/>
            <person name="Chen C."/>
            <person name="Yan M."/>
            <person name="Daum C."/>
            <person name="Ng V."/>
            <person name="Clum A."/>
            <person name="Steindorff A."/>
            <person name="Ohm R.A."/>
            <person name="Martin F."/>
            <person name="Silar P."/>
            <person name="Natvig D.O."/>
            <person name="Lalanne C."/>
            <person name="Gautier V."/>
            <person name="Ament-Velasquez S.L."/>
            <person name="Kruys A."/>
            <person name="Hutchinson M.I."/>
            <person name="Powell A.J."/>
            <person name="Barry K."/>
            <person name="Miller A.N."/>
            <person name="Grigoriev I.V."/>
            <person name="Debuchy R."/>
            <person name="Gladieux P."/>
            <person name="Hiltunen Thoren M."/>
            <person name="Johannesson H."/>
        </authorList>
    </citation>
    <scope>NUCLEOTIDE SEQUENCE</scope>
    <source>
        <strain evidence="2">FGSC 1904</strain>
    </source>
</reference>
<feature type="compositionally biased region" description="Low complexity" evidence="1">
    <location>
        <begin position="67"/>
        <end position="79"/>
    </location>
</feature>
<dbReference type="EMBL" id="JAUTDP010000010">
    <property type="protein sequence ID" value="KAK3395401.1"/>
    <property type="molecule type" value="Genomic_DNA"/>
</dbReference>